<evidence type="ECO:0000313" key="8">
    <source>
        <dbReference type="EMBL" id="QYO79073.1"/>
    </source>
</evidence>
<feature type="domain" description="Flagellar hook protein FlgE/F/G-like D1" evidence="7">
    <location>
        <begin position="88"/>
        <end position="152"/>
    </location>
</feature>
<dbReference type="Pfam" id="PF22692">
    <property type="entry name" value="LlgE_F_G_D1"/>
    <property type="match status" value="1"/>
</dbReference>
<dbReference type="InterPro" id="IPR019776">
    <property type="entry name" value="Flagellar_basal_body_rod_CS"/>
</dbReference>
<dbReference type="InterPro" id="IPR053967">
    <property type="entry name" value="LlgE_F_G-like_D1"/>
</dbReference>
<sequence>MENAQLIGLSRQIALQRQLDVVANNIANLNTTGFKAEQILFEEYVMPVARDNDFPSLDQPLSYVQDWATMHDMTGGAIVQTGNELDVALNGDGFFAVQTAGGERWTRAGSFQLNNQGTLVDQSGNPVLGTGGPIQFGPDEVGITIASDGTVSSSAGAKGQLRIVEFANAQDLKREGLNLYSGGQPQANTTTRAMQGHVERSNVSGVTEMAEMIRVQRAYESAASLAQKQDDMRRNAIQRLGDANA</sequence>
<proteinExistence type="inferred from homology"/>
<dbReference type="PROSITE" id="PS00588">
    <property type="entry name" value="FLAGELLA_BB_ROD"/>
    <property type="match status" value="1"/>
</dbReference>
<evidence type="ECO:0000313" key="9">
    <source>
        <dbReference type="Proteomes" id="UP000825799"/>
    </source>
</evidence>
<keyword evidence="9" id="KW-1185">Reference proteome</keyword>
<keyword evidence="8" id="KW-0282">Flagellum</keyword>
<gene>
    <name evidence="8" type="primary">flgF</name>
    <name evidence="8" type="ORF">K1X15_11475</name>
</gene>
<feature type="domain" description="Flagellar basal body rod protein N-terminal" evidence="5">
    <location>
        <begin position="7"/>
        <end position="35"/>
    </location>
</feature>
<evidence type="ECO:0000256" key="4">
    <source>
        <dbReference type="RuleBase" id="RU362116"/>
    </source>
</evidence>
<name>A0ABX8WJK0_9HYPH</name>
<evidence type="ECO:0000259" key="5">
    <source>
        <dbReference type="Pfam" id="PF00460"/>
    </source>
</evidence>
<dbReference type="SUPFAM" id="SSF117143">
    <property type="entry name" value="Flagellar hook protein flgE"/>
    <property type="match status" value="1"/>
</dbReference>
<dbReference type="NCBIfam" id="TIGR02490">
    <property type="entry name" value="flgF"/>
    <property type="match status" value="1"/>
</dbReference>
<dbReference type="InterPro" id="IPR012836">
    <property type="entry name" value="FlgF"/>
</dbReference>
<dbReference type="RefSeq" id="WP_220307521.1">
    <property type="nucleotide sequence ID" value="NZ_CP080590.1"/>
</dbReference>
<evidence type="ECO:0000259" key="6">
    <source>
        <dbReference type="Pfam" id="PF06429"/>
    </source>
</evidence>
<dbReference type="InterPro" id="IPR020013">
    <property type="entry name" value="Flagellar_FlgE/F/G"/>
</dbReference>
<dbReference type="PANTHER" id="PTHR30435">
    <property type="entry name" value="FLAGELLAR PROTEIN"/>
    <property type="match status" value="1"/>
</dbReference>
<dbReference type="EMBL" id="CP080590">
    <property type="protein sequence ID" value="QYO79073.1"/>
    <property type="molecule type" value="Genomic_DNA"/>
</dbReference>
<keyword evidence="8" id="KW-0969">Cilium</keyword>
<dbReference type="InterPro" id="IPR037925">
    <property type="entry name" value="FlgE/F/G-like"/>
</dbReference>
<dbReference type="Proteomes" id="UP000825799">
    <property type="component" value="Chromosome"/>
</dbReference>
<comment type="similarity">
    <text evidence="2 4">Belongs to the flagella basal body rod proteins family.</text>
</comment>
<accession>A0ABX8WJK0</accession>
<dbReference type="PANTHER" id="PTHR30435:SF19">
    <property type="entry name" value="FLAGELLAR BASAL-BODY ROD PROTEIN FLGG"/>
    <property type="match status" value="1"/>
</dbReference>
<evidence type="ECO:0000259" key="7">
    <source>
        <dbReference type="Pfam" id="PF22692"/>
    </source>
</evidence>
<evidence type="ECO:0000256" key="1">
    <source>
        <dbReference type="ARBA" id="ARBA00004117"/>
    </source>
</evidence>
<feature type="domain" description="Flagellar basal-body/hook protein C-terminal" evidence="6">
    <location>
        <begin position="194"/>
        <end position="238"/>
    </location>
</feature>
<dbReference type="Pfam" id="PF06429">
    <property type="entry name" value="Flg_bbr_C"/>
    <property type="match status" value="1"/>
</dbReference>
<protein>
    <recommendedName>
        <fullName evidence="4">Flagellar basal-body rod protein FlgF</fullName>
    </recommendedName>
</protein>
<comment type="subcellular location">
    <subcellularLocation>
        <location evidence="1 4">Bacterial flagellum basal body</location>
    </subcellularLocation>
</comment>
<dbReference type="NCBIfam" id="TIGR03506">
    <property type="entry name" value="FlgEFG_subfam"/>
    <property type="match status" value="1"/>
</dbReference>
<comment type="subunit">
    <text evidence="4">The basal body constitutes a major portion of the flagellar organelle and consists of five rings (E,L,P,S, and M) mounted on a central rod. The rod consists of about 26 subunits of FlgG in the distal portion, and FlgB, FlgC and FlgF are thought to build up the proximal portion of the rod with about 6 subunits each.</text>
</comment>
<dbReference type="InterPro" id="IPR001444">
    <property type="entry name" value="Flag_bb_rod_N"/>
</dbReference>
<keyword evidence="3 4" id="KW-0975">Bacterial flagellum</keyword>
<evidence type="ECO:0000256" key="2">
    <source>
        <dbReference type="ARBA" id="ARBA00009677"/>
    </source>
</evidence>
<reference evidence="8 9" key="1">
    <citation type="submission" date="2021-08" db="EMBL/GenBank/DDBJ databases">
        <title>Devosia salina sp. nov., isolated from the South China Sea sediment.</title>
        <authorList>
            <person name="Zhou Z."/>
        </authorList>
    </citation>
    <scope>NUCLEOTIDE SEQUENCE [LARGE SCALE GENOMIC DNA]</scope>
    <source>
        <strain evidence="8 9">SCS-3</strain>
    </source>
</reference>
<dbReference type="InterPro" id="IPR010930">
    <property type="entry name" value="Flg_bb/hook_C_dom"/>
</dbReference>
<evidence type="ECO:0000256" key="3">
    <source>
        <dbReference type="ARBA" id="ARBA00023143"/>
    </source>
</evidence>
<keyword evidence="8" id="KW-0966">Cell projection</keyword>
<dbReference type="Pfam" id="PF00460">
    <property type="entry name" value="Flg_bb_rod"/>
    <property type="match status" value="1"/>
</dbReference>
<organism evidence="8 9">
    <name type="scientific">Devosia salina</name>
    <dbReference type="NCBI Taxonomy" id="2860336"/>
    <lineage>
        <taxon>Bacteria</taxon>
        <taxon>Pseudomonadati</taxon>
        <taxon>Pseudomonadota</taxon>
        <taxon>Alphaproteobacteria</taxon>
        <taxon>Hyphomicrobiales</taxon>
        <taxon>Devosiaceae</taxon>
        <taxon>Devosia</taxon>
    </lineage>
</organism>